<evidence type="ECO:0000256" key="3">
    <source>
        <dbReference type="ARBA" id="ARBA00022490"/>
    </source>
</evidence>
<reference evidence="8" key="1">
    <citation type="journal article" date="2014" name="Genome Announc.">
        <title>Genome sequence of the yeast Cyberlindnera fabianii (Hansenula fabianii).</title>
        <authorList>
            <person name="Freel K.C."/>
            <person name="Sarilar V."/>
            <person name="Neuveglise C."/>
            <person name="Devillers H."/>
            <person name="Friedrich A."/>
            <person name="Schacherer J."/>
        </authorList>
    </citation>
    <scope>NUCLEOTIDE SEQUENCE</scope>
    <source>
        <strain evidence="8">YJS4271</strain>
    </source>
</reference>
<organism evidence="8">
    <name type="scientific">Cyberlindnera fabianii</name>
    <name type="common">Yeast</name>
    <name type="synonym">Hansenula fabianii</name>
    <dbReference type="NCBI Taxonomy" id="36022"/>
    <lineage>
        <taxon>Eukaryota</taxon>
        <taxon>Fungi</taxon>
        <taxon>Dikarya</taxon>
        <taxon>Ascomycota</taxon>
        <taxon>Saccharomycotina</taxon>
        <taxon>Saccharomycetes</taxon>
        <taxon>Phaffomycetales</taxon>
        <taxon>Phaffomycetaceae</taxon>
        <taxon>Cyberlindnera</taxon>
    </lineage>
</organism>
<feature type="region of interest" description="Disordered" evidence="6">
    <location>
        <begin position="720"/>
        <end position="876"/>
    </location>
</feature>
<feature type="compositionally biased region" description="Pro residues" evidence="6">
    <location>
        <begin position="794"/>
        <end position="805"/>
    </location>
</feature>
<gene>
    <name evidence="8" type="ORF">CYFA0S_02e10726g</name>
</gene>
<evidence type="ECO:0000256" key="5">
    <source>
        <dbReference type="ARBA" id="ARBA00041284"/>
    </source>
</evidence>
<keyword evidence="3" id="KW-0963">Cytoplasm</keyword>
<evidence type="ECO:0000256" key="6">
    <source>
        <dbReference type="SAM" id="MobiDB-lite"/>
    </source>
</evidence>
<dbReference type="PhylomeDB" id="A0A061AUK2"/>
<dbReference type="GO" id="GO:0043328">
    <property type="term" value="P:protein transport to vacuole involved in ubiquitin-dependent protein catabolic process via the multivesicular body sorting pathway"/>
    <property type="evidence" value="ECO:0007669"/>
    <property type="project" value="TreeGrafter"/>
</dbReference>
<accession>A0A061AUK2</accession>
<dbReference type="AlphaFoldDB" id="A0A061AUK2"/>
<proteinExistence type="predicted"/>
<feature type="domain" description="BRO1" evidence="7">
    <location>
        <begin position="4"/>
        <end position="379"/>
    </location>
</feature>
<evidence type="ECO:0000256" key="1">
    <source>
        <dbReference type="ARBA" id="ARBA00004177"/>
    </source>
</evidence>
<dbReference type="Gene3D" id="1.20.120.560">
    <property type="entry name" value="alix/aip1 in complex with the ypdl late domain"/>
    <property type="match status" value="1"/>
</dbReference>
<dbReference type="PROSITE" id="PS51180">
    <property type="entry name" value="BRO1"/>
    <property type="match status" value="1"/>
</dbReference>
<keyword evidence="4" id="KW-0967">Endosome</keyword>
<feature type="compositionally biased region" description="Low complexity" evidence="6">
    <location>
        <begin position="749"/>
        <end position="782"/>
    </location>
</feature>
<dbReference type="Pfam" id="PF03097">
    <property type="entry name" value="BRO1"/>
    <property type="match status" value="1"/>
</dbReference>
<dbReference type="SMART" id="SM01041">
    <property type="entry name" value="BRO1"/>
    <property type="match status" value="1"/>
</dbReference>
<dbReference type="InterPro" id="IPR038499">
    <property type="entry name" value="BRO1_sf"/>
</dbReference>
<evidence type="ECO:0000313" key="8">
    <source>
        <dbReference type="EMBL" id="CDR39016.1"/>
    </source>
</evidence>
<evidence type="ECO:0000259" key="7">
    <source>
        <dbReference type="PROSITE" id="PS51180"/>
    </source>
</evidence>
<protein>
    <recommendedName>
        <fullName evidence="5">BRO domain-containing protein 1</fullName>
    </recommendedName>
</protein>
<feature type="compositionally biased region" description="Low complexity" evidence="6">
    <location>
        <begin position="849"/>
        <end position="870"/>
    </location>
</feature>
<dbReference type="VEuPathDB" id="FungiDB:BON22_3473"/>
<dbReference type="PANTHER" id="PTHR23030">
    <property type="entry name" value="PCD6 INTERACTING PROTEIN-RELATED"/>
    <property type="match status" value="1"/>
</dbReference>
<sequence length="876" mass="99548">MKSKFISTKTRAAAHLDWATPLKSYLKAIYGSSLDLSSQVKQFARLRDCVNQDDSNLENLKNAYYKYYGQLELLDLRLPIGEGVHVKFKWFDSYNPEESHSQHSLAFEKASVLFNLGSILSRLGEDYFTEGDYKLAYQHFQCAAGVYKFVSENFLHAPSEDLSGKTMSFLLHLELGQAQEVMLLKILKEGSGTDALISKIAEACALHYTAGLEKYETIDGDFGDDFWITLLRFKKKFYKGLAYYYNALAIEEKKVGESIASLKAAIEDWTLLKAIKNVPDIDFKSYISLAEDKLRTLSKENDLIYHDSIPPRDAVEIKPLEAAKALSLNEQKIENVIGEDIFEKVIPMDVHEKLSYYSEEKAKMLRNQIEMSQTSDTELSSFLEYLKLPGSLAQFKDSLNNKLDERLLTWSQKVSSSQHSDLSRNKTLIQSKRDNILNTVKKLETMLQEEEQDYNANSYKIGTQQDSSASSNASLRDELTNAKQSLVSASTLDEQIQQTLQGDVKNLEILKSRSALEAEFFGNNTENLLDFSDSGSTETTKQSIAKIESNLRILNSMKSERNKVIEDLKKNVHEDDISSILVLNNKKLSDKDEKELFAEELKKFDSFVNRLDELSYKQTQIIKSVKKEYQSLLTSNSNVKDQQQKITSFETAFTHFQDYEVNLSKGLSFYDNLQNFVNQVESNVRSFVQNRKSQRQRLLSQSEATDPLTQRFEALRMNSTASAQSPLSQQPSLYQQNSQQSFNPQYPNTPSQSYAAPPQQNQPQSYYNYTPPTAPTPSSTYSQPLAPTYARPQQPQPPQQPPQQPIPQQRSSYSSSASGSISGAPPLPPKEDTTQNFYAQKSAYDASLYQSFTPPQQQQQSNYQSYTQPYDPSKFQ</sequence>
<dbReference type="InterPro" id="IPR025304">
    <property type="entry name" value="ALIX_V_dom"/>
</dbReference>
<evidence type="ECO:0000256" key="4">
    <source>
        <dbReference type="ARBA" id="ARBA00022753"/>
    </source>
</evidence>
<dbReference type="Gene3D" id="1.20.140.50">
    <property type="entry name" value="alix/aip1 like domains"/>
    <property type="match status" value="1"/>
</dbReference>
<dbReference type="GO" id="GO:0005768">
    <property type="term" value="C:endosome"/>
    <property type="evidence" value="ECO:0007669"/>
    <property type="project" value="UniProtKB-SubCell"/>
</dbReference>
<dbReference type="EMBL" id="LK052887">
    <property type="protein sequence ID" value="CDR39016.1"/>
    <property type="molecule type" value="Genomic_DNA"/>
</dbReference>
<feature type="compositionally biased region" description="Low complexity" evidence="6">
    <location>
        <begin position="720"/>
        <end position="741"/>
    </location>
</feature>
<name>A0A061AUK2_CYBFA</name>
<dbReference type="OrthoDB" id="2141925at2759"/>
<dbReference type="InterPro" id="IPR004328">
    <property type="entry name" value="BRO1_dom"/>
</dbReference>
<comment type="subcellular location">
    <subcellularLocation>
        <location evidence="2">Cytoplasm</location>
    </subcellularLocation>
    <subcellularLocation>
        <location evidence="1">Endosome</location>
    </subcellularLocation>
</comment>
<feature type="compositionally biased region" description="Low complexity" evidence="6">
    <location>
        <begin position="806"/>
        <end position="824"/>
    </location>
</feature>
<dbReference type="PANTHER" id="PTHR23030:SF30">
    <property type="entry name" value="TYROSINE-PROTEIN PHOSPHATASE NON-RECEPTOR TYPE 23"/>
    <property type="match status" value="1"/>
</dbReference>
<dbReference type="Pfam" id="PF13949">
    <property type="entry name" value="ALIX_LYPXL_bnd"/>
    <property type="match status" value="1"/>
</dbReference>
<evidence type="ECO:0000256" key="2">
    <source>
        <dbReference type="ARBA" id="ARBA00004496"/>
    </source>
</evidence>
<dbReference type="Gene3D" id="1.25.40.280">
    <property type="entry name" value="alix/aip1 like domains"/>
    <property type="match status" value="1"/>
</dbReference>